<feature type="binding site" evidence="4">
    <location>
        <position position="218"/>
    </location>
    <ligand>
        <name>a divalent metal cation</name>
        <dbReference type="ChEBI" id="CHEBI:60240"/>
        <label>1</label>
    </ligand>
</feature>
<gene>
    <name evidence="5" type="ORF">BOW51_02435</name>
</gene>
<dbReference type="PANTHER" id="PTHR13799:SF14">
    <property type="entry name" value="GTP CYCLOHYDROLASE 1 TYPE 2 HOMOLOG"/>
    <property type="match status" value="1"/>
</dbReference>
<comment type="caution">
    <text evidence="5">The sequence shown here is derived from an EMBL/GenBank/DDBJ whole genome shotgun (WGS) entry which is preliminary data.</text>
</comment>
<protein>
    <recommendedName>
        <fullName evidence="2">GTP cyclohydrolase 1 type 2 homolog</fullName>
    </recommendedName>
</protein>
<dbReference type="NCBIfam" id="TIGR00486">
    <property type="entry name" value="YbgI_SA1388"/>
    <property type="match status" value="1"/>
</dbReference>
<dbReference type="EMBL" id="MPRJ01000010">
    <property type="protein sequence ID" value="OOZ37422.1"/>
    <property type="molecule type" value="Genomic_DNA"/>
</dbReference>
<sequence>MVNLGELEAYCNQLLAVDSFNDYCPNGLQVDGGNPEISSVVTGVTASQALLDAAVEAGADLLLVHHGYFWKGESPALTGMKGRRVRTLMQNGISLMAYHLPLDAHAEIGNNRQLADRLGFQDPEPLDEEGLLWSACLGEPESAQNMIARIDASLQRNPLYLDGGREDISKVCWCTGGAQGYIERAAAAGMDAFISGEVSEQTAHLARELGIHYFSAGHHATERYGILALGEHLSERFGLQCSFIDISNPV</sequence>
<dbReference type="GO" id="GO:0046872">
    <property type="term" value="F:metal ion binding"/>
    <property type="evidence" value="ECO:0007669"/>
    <property type="project" value="UniProtKB-KW"/>
</dbReference>
<feature type="binding site" evidence="4">
    <location>
        <position position="66"/>
    </location>
    <ligand>
        <name>a divalent metal cation</name>
        <dbReference type="ChEBI" id="CHEBI:60240"/>
        <label>1</label>
    </ligand>
</feature>
<evidence type="ECO:0000256" key="1">
    <source>
        <dbReference type="ARBA" id="ARBA00006964"/>
    </source>
</evidence>
<dbReference type="Pfam" id="PF01784">
    <property type="entry name" value="DUF34_NIF3"/>
    <property type="match status" value="1"/>
</dbReference>
<dbReference type="InterPro" id="IPR036069">
    <property type="entry name" value="DUF34/NIF3_sf"/>
</dbReference>
<evidence type="ECO:0000313" key="6">
    <source>
        <dbReference type="Proteomes" id="UP000190896"/>
    </source>
</evidence>
<evidence type="ECO:0000256" key="2">
    <source>
        <dbReference type="ARBA" id="ARBA00022112"/>
    </source>
</evidence>
<dbReference type="Gene3D" id="3.40.1390.30">
    <property type="entry name" value="NIF3 (NGG1p interacting factor 3)-like"/>
    <property type="match status" value="2"/>
</dbReference>
<dbReference type="GO" id="GO:0005737">
    <property type="term" value="C:cytoplasm"/>
    <property type="evidence" value="ECO:0007669"/>
    <property type="project" value="TreeGrafter"/>
</dbReference>
<comment type="similarity">
    <text evidence="1">Belongs to the GTP cyclohydrolase I type 2/NIF3 family.</text>
</comment>
<dbReference type="OrthoDB" id="9800881at2"/>
<organism evidence="5 6">
    <name type="scientific">Solemya velesiana gill symbiont</name>
    <dbReference type="NCBI Taxonomy" id="1918948"/>
    <lineage>
        <taxon>Bacteria</taxon>
        <taxon>Pseudomonadati</taxon>
        <taxon>Pseudomonadota</taxon>
        <taxon>Gammaproteobacteria</taxon>
        <taxon>sulfur-oxidizing symbionts</taxon>
    </lineage>
</organism>
<dbReference type="InterPro" id="IPR002678">
    <property type="entry name" value="DUF34/NIF3"/>
</dbReference>
<name>A0A1T2KX68_9GAMM</name>
<accession>A0A1T2KX68</accession>
<dbReference type="AlphaFoldDB" id="A0A1T2KX68"/>
<feature type="binding site" evidence="4">
    <location>
        <position position="222"/>
    </location>
    <ligand>
        <name>a divalent metal cation</name>
        <dbReference type="ChEBI" id="CHEBI:60240"/>
        <label>1</label>
    </ligand>
</feature>
<feature type="binding site" evidence="4">
    <location>
        <position position="65"/>
    </location>
    <ligand>
        <name>a divalent metal cation</name>
        <dbReference type="ChEBI" id="CHEBI:60240"/>
        <label>1</label>
    </ligand>
</feature>
<dbReference type="RefSeq" id="WP_078485938.1">
    <property type="nucleotide sequence ID" value="NZ_MPRJ01000010.1"/>
</dbReference>
<evidence type="ECO:0000313" key="5">
    <source>
        <dbReference type="EMBL" id="OOZ37422.1"/>
    </source>
</evidence>
<evidence type="ECO:0000256" key="4">
    <source>
        <dbReference type="PIRSR" id="PIRSR602678-1"/>
    </source>
</evidence>
<reference evidence="5 6" key="1">
    <citation type="submission" date="2016-11" db="EMBL/GenBank/DDBJ databases">
        <title>Mixed transmission modes and dynamic genome evolution in an obligate animal-bacterial symbiosis.</title>
        <authorList>
            <person name="Russell S.L."/>
            <person name="Corbett-Detig R.B."/>
            <person name="Cavanaugh C.M."/>
        </authorList>
    </citation>
    <scope>NUCLEOTIDE SEQUENCE [LARGE SCALE GENOMIC DNA]</scope>
    <source>
        <strain evidence="5">Se-Cadez</strain>
    </source>
</reference>
<dbReference type="FunFam" id="3.40.1390.30:FF:000002">
    <property type="entry name" value="Nif3-like dinuclear metal center protein"/>
    <property type="match status" value="1"/>
</dbReference>
<dbReference type="Proteomes" id="UP000190896">
    <property type="component" value="Unassembled WGS sequence"/>
</dbReference>
<keyword evidence="3 4" id="KW-0479">Metal-binding</keyword>
<keyword evidence="6" id="KW-1185">Reference proteome</keyword>
<dbReference type="SUPFAM" id="SSF102705">
    <property type="entry name" value="NIF3 (NGG1p interacting factor 3)-like"/>
    <property type="match status" value="1"/>
</dbReference>
<evidence type="ECO:0000256" key="3">
    <source>
        <dbReference type="ARBA" id="ARBA00022723"/>
    </source>
</evidence>
<dbReference type="PANTHER" id="PTHR13799">
    <property type="entry name" value="NGG1 INTERACTING FACTOR 3"/>
    <property type="match status" value="1"/>
</dbReference>
<feature type="binding site" evidence="4">
    <location>
        <position position="103"/>
    </location>
    <ligand>
        <name>a divalent metal cation</name>
        <dbReference type="ChEBI" id="CHEBI:60240"/>
        <label>1</label>
    </ligand>
</feature>
<proteinExistence type="inferred from homology"/>